<evidence type="ECO:0000256" key="1">
    <source>
        <dbReference type="ARBA" id="ARBA00004141"/>
    </source>
</evidence>
<protein>
    <submittedName>
        <fullName evidence="7">Transmembrane protein 114</fullName>
    </submittedName>
</protein>
<dbReference type="GO" id="GO:0016324">
    <property type="term" value="C:apical plasma membrane"/>
    <property type="evidence" value="ECO:0007669"/>
    <property type="project" value="TreeGrafter"/>
</dbReference>
<feature type="transmembrane region" description="Helical" evidence="6">
    <location>
        <begin position="199"/>
        <end position="223"/>
    </location>
</feature>
<feature type="region of interest" description="Disordered" evidence="5">
    <location>
        <begin position="44"/>
        <end position="64"/>
    </location>
</feature>
<reference evidence="7" key="1">
    <citation type="submission" date="2020-03" db="EMBL/GenBank/DDBJ databases">
        <title>Studies in the Genomics of Life Span.</title>
        <authorList>
            <person name="Glass D."/>
        </authorList>
    </citation>
    <scope>NUCLEOTIDE SEQUENCE</scope>
    <source>
        <strain evidence="7">SUZIE</strain>
        <tissue evidence="7">Muscle</tissue>
    </source>
</reference>
<dbReference type="PANTHER" id="PTHR20516:SF2">
    <property type="entry name" value="TRANSMEMBRANE PROTEIN 114"/>
    <property type="match status" value="1"/>
</dbReference>
<dbReference type="Pfam" id="PF13903">
    <property type="entry name" value="Claudin_2"/>
    <property type="match status" value="2"/>
</dbReference>
<keyword evidence="8" id="KW-1185">Reference proteome</keyword>
<dbReference type="InterPro" id="IPR004031">
    <property type="entry name" value="PMP22/EMP/MP20/Claudin"/>
</dbReference>
<organism evidence="7 8">
    <name type="scientific">Sciurus carolinensis</name>
    <name type="common">Eastern gray squirrel</name>
    <dbReference type="NCBI Taxonomy" id="30640"/>
    <lineage>
        <taxon>Eukaryota</taxon>
        <taxon>Metazoa</taxon>
        <taxon>Chordata</taxon>
        <taxon>Craniata</taxon>
        <taxon>Vertebrata</taxon>
        <taxon>Euteleostomi</taxon>
        <taxon>Mammalia</taxon>
        <taxon>Eutheria</taxon>
        <taxon>Euarchontoglires</taxon>
        <taxon>Glires</taxon>
        <taxon>Rodentia</taxon>
        <taxon>Sciuromorpha</taxon>
        <taxon>Sciuridae</taxon>
        <taxon>Sciurinae</taxon>
        <taxon>Sciurini</taxon>
        <taxon>Sciurus</taxon>
    </lineage>
</organism>
<proteinExistence type="predicted"/>
<comment type="subcellular location">
    <subcellularLocation>
        <location evidence="1">Membrane</location>
        <topology evidence="1">Multi-pass membrane protein</topology>
    </subcellularLocation>
</comment>
<dbReference type="Gene3D" id="1.20.140.150">
    <property type="match status" value="2"/>
</dbReference>
<dbReference type="FunFam" id="1.20.140.150:FF:000059">
    <property type="entry name" value="Transmembrane protein 114"/>
    <property type="match status" value="1"/>
</dbReference>
<evidence type="ECO:0000256" key="6">
    <source>
        <dbReference type="SAM" id="Phobius"/>
    </source>
</evidence>
<evidence type="ECO:0000256" key="2">
    <source>
        <dbReference type="ARBA" id="ARBA00022692"/>
    </source>
</evidence>
<evidence type="ECO:0000313" key="8">
    <source>
        <dbReference type="Proteomes" id="UP001166674"/>
    </source>
</evidence>
<dbReference type="EMBL" id="JAATJV010381822">
    <property type="protein sequence ID" value="MBZ3882398.1"/>
    <property type="molecule type" value="Genomic_DNA"/>
</dbReference>
<dbReference type="PANTHER" id="PTHR20516">
    <property type="entry name" value="TRANSMEMBRANE PROTEIN 114/235 FAMILY MEMBER"/>
    <property type="match status" value="1"/>
</dbReference>
<feature type="compositionally biased region" description="Polar residues" evidence="5">
    <location>
        <begin position="54"/>
        <end position="64"/>
    </location>
</feature>
<feature type="transmembrane region" description="Helical" evidence="6">
    <location>
        <begin position="235"/>
        <end position="258"/>
    </location>
</feature>
<gene>
    <name evidence="7" type="ORF">SUZIE_167740</name>
</gene>
<evidence type="ECO:0000313" key="7">
    <source>
        <dbReference type="EMBL" id="MBZ3882398.1"/>
    </source>
</evidence>
<dbReference type="AlphaFoldDB" id="A0AA41N2A2"/>
<feature type="transmembrane region" description="Helical" evidence="6">
    <location>
        <begin position="278"/>
        <end position="302"/>
    </location>
</feature>
<accession>A0AA41N2A2</accession>
<evidence type="ECO:0000256" key="5">
    <source>
        <dbReference type="SAM" id="MobiDB-lite"/>
    </source>
</evidence>
<dbReference type="Proteomes" id="UP001166674">
    <property type="component" value="Unassembled WGS sequence"/>
</dbReference>
<keyword evidence="3 6" id="KW-1133">Transmembrane helix</keyword>
<keyword evidence="2 6" id="KW-0812">Transmembrane</keyword>
<evidence type="ECO:0000256" key="4">
    <source>
        <dbReference type="ARBA" id="ARBA00023136"/>
    </source>
</evidence>
<keyword evidence="4 6" id="KW-0472">Membrane</keyword>
<comment type="caution">
    <text evidence="7">The sequence shown here is derived from an EMBL/GenBank/DDBJ whole genome shotgun (WGS) entry which is preliminary data.</text>
</comment>
<dbReference type="InterPro" id="IPR039951">
    <property type="entry name" value="TMEM114/TMEM235"/>
</dbReference>
<name>A0AA41N2A2_SCICA</name>
<evidence type="ECO:0000256" key="3">
    <source>
        <dbReference type="ARBA" id="ARBA00022989"/>
    </source>
</evidence>
<sequence>MRVHLGALAGVAALTGALSFVLLAAAIGTDFWYIIDTERLERSGPGTQDRLGTANRSQPESLSSHSGLWRTCRVQSSCTPLMNPFWLENVTVSDSSKQLLMRVMALEPLAAAPFPRCGNAGFEDLSVLPKPAGLGHRPQSSRFDDGHAGSPAAVFFLKTASRPHSPARKSLITQPDGTLLPRSMGHLYGDGRSAMHGTFVILLPLSLILMVFGGMTGFLSFLLRAYLLLLLTGTLFLFGAMVTLSGISVYIAYSAAAFREALCLLGERALLDQVDIRFGWSLALGWISFISELFTGAAFLVAARVLSLRRRQDQAV</sequence>